<evidence type="ECO:0000259" key="1">
    <source>
        <dbReference type="Pfam" id="PF01973"/>
    </source>
</evidence>
<gene>
    <name evidence="2" type="ORF">EFP84_00580</name>
</gene>
<dbReference type="AlphaFoldDB" id="A0AAD0UKI6"/>
<dbReference type="Proteomes" id="UP000276407">
    <property type="component" value="Chromosome 1"/>
</dbReference>
<dbReference type="RefSeq" id="WP_123178926.1">
    <property type="nucleotide sequence ID" value="NZ_CP033614.1"/>
</dbReference>
<proteinExistence type="predicted"/>
<dbReference type="PANTHER" id="PTHR41786:SF1">
    <property type="entry name" value="6-HYDROXYMETHYLPTERIN DIPHOSPHOKINASE MPTE-LIKE DOMAIN-CONTAINING PROTEIN"/>
    <property type="match status" value="1"/>
</dbReference>
<protein>
    <submittedName>
        <fullName evidence="2">DUF115 domain-containing protein</fullName>
    </submittedName>
</protein>
<accession>A0AAD0UKI6</accession>
<reference evidence="2 3" key="1">
    <citation type="submission" date="2018-11" db="EMBL/GenBank/DDBJ databases">
        <title>Complete genome sequence of Leptospira kmetyi isolate LS 001/16 from soil sample associated with a leptospirosis patient in Kelantan.</title>
        <authorList>
            <person name="Muhammad Yusoff F."/>
            <person name="Muhammad Yusoff S."/>
            <person name="Ahmad M.N."/>
            <person name="Yusof N.Y."/>
            <person name="Aziah I."/>
        </authorList>
    </citation>
    <scope>NUCLEOTIDE SEQUENCE [LARGE SCALE GENOMIC DNA]</scope>
    <source>
        <strain evidence="2 3">LS 001/16</strain>
    </source>
</reference>
<evidence type="ECO:0000313" key="3">
    <source>
        <dbReference type="Proteomes" id="UP000276407"/>
    </source>
</evidence>
<sequence length="415" mass="47410">MIFGFGLGYHVESYLKKSPRPVNLLILEPIVAFKQIAEKFSDGILKSYSEQGHKIKMIFGLEEFLSKPLTHWLFEGTNKVLPFIHPVYSRKFGDLALAFLDSLKQGSGRGNAQNQAAQNYFQKIWVRNEVRNLSRIFENSNASLILSGARENFFRDQTLLFTGASPSLEAETDWILKNRNRFHVLASDTSLGWILNAGIVPDVVLSIDSSRGTLFHFRNILPREIPILTWLGGSSFLFDLPNPKWIYFSTHPMDQILRSLFFPSAPILENPSLNMAGIGVSFAKQLQYGRMILKGVDFQRPGGKTHCRGSGYETYDRFFLSRTESLSKLRFQKSKSWERRFSVLEVLKKESPELFGAPTLSDSQVAKTKRIEEGLIAEDPKKIEIEKWIRFCVAHPELDLKNYLSPRILRIPSVE</sequence>
<feature type="domain" description="6-hydroxymethylpterin diphosphokinase MptE-like" evidence="1">
    <location>
        <begin position="128"/>
        <end position="299"/>
    </location>
</feature>
<evidence type="ECO:0000313" key="2">
    <source>
        <dbReference type="EMBL" id="AYV54141.1"/>
    </source>
</evidence>
<dbReference type="InterPro" id="IPR002826">
    <property type="entry name" value="MptE-like"/>
</dbReference>
<dbReference type="EMBL" id="CP033614">
    <property type="protein sequence ID" value="AYV54141.1"/>
    <property type="molecule type" value="Genomic_DNA"/>
</dbReference>
<dbReference type="PANTHER" id="PTHR41786">
    <property type="entry name" value="MOTILITY ACCESSORY FACTOR MAF"/>
    <property type="match status" value="1"/>
</dbReference>
<organism evidence="2 3">
    <name type="scientific">Leptospira kmetyi</name>
    <dbReference type="NCBI Taxonomy" id="408139"/>
    <lineage>
        <taxon>Bacteria</taxon>
        <taxon>Pseudomonadati</taxon>
        <taxon>Spirochaetota</taxon>
        <taxon>Spirochaetia</taxon>
        <taxon>Leptospirales</taxon>
        <taxon>Leptospiraceae</taxon>
        <taxon>Leptospira</taxon>
    </lineage>
</organism>
<dbReference type="Pfam" id="PF01973">
    <property type="entry name" value="MptE-like"/>
    <property type="match status" value="1"/>
</dbReference>
<dbReference type="KEGG" id="lkm:EFP84_00580"/>
<name>A0AAD0UKI6_9LEPT</name>